<feature type="region of interest" description="Disordered" evidence="1">
    <location>
        <begin position="171"/>
        <end position="206"/>
    </location>
</feature>
<reference evidence="3" key="2">
    <citation type="submission" date="2023-05" db="EMBL/GenBank/DDBJ databases">
        <authorList>
            <consortium name="Lawrence Berkeley National Laboratory"/>
            <person name="Steindorff A."/>
            <person name="Hensen N."/>
            <person name="Bonometti L."/>
            <person name="Westerberg I."/>
            <person name="Brannstrom I.O."/>
            <person name="Guillou S."/>
            <person name="Cros-Aarteil S."/>
            <person name="Calhoun S."/>
            <person name="Haridas S."/>
            <person name="Kuo A."/>
            <person name="Mondo S."/>
            <person name="Pangilinan J."/>
            <person name="Riley R."/>
            <person name="Labutti K."/>
            <person name="Andreopoulos B."/>
            <person name="Lipzen A."/>
            <person name="Chen C."/>
            <person name="Yanf M."/>
            <person name="Daum C."/>
            <person name="Ng V."/>
            <person name="Clum A."/>
            <person name="Ohm R."/>
            <person name="Martin F."/>
            <person name="Silar P."/>
            <person name="Natvig D."/>
            <person name="Lalanne C."/>
            <person name="Gautier V."/>
            <person name="Ament-Velasquez S.L."/>
            <person name="Kruys A."/>
            <person name="Hutchinson M.I."/>
            <person name="Powell A.J."/>
            <person name="Barry K."/>
            <person name="Miller A.N."/>
            <person name="Grigoriev I.V."/>
            <person name="Debuchy R."/>
            <person name="Gladieux P."/>
            <person name="Thoren M.H."/>
            <person name="Johannesson H."/>
        </authorList>
    </citation>
    <scope>NUCLEOTIDE SEQUENCE</scope>
    <source>
        <strain evidence="3">CBS 141.50</strain>
    </source>
</reference>
<feature type="region of interest" description="Disordered" evidence="1">
    <location>
        <begin position="34"/>
        <end position="87"/>
    </location>
</feature>
<feature type="compositionally biased region" description="Acidic residues" evidence="1">
    <location>
        <begin position="431"/>
        <end position="445"/>
    </location>
</feature>
<evidence type="ECO:0000259" key="2">
    <source>
        <dbReference type="Pfam" id="PF00561"/>
    </source>
</evidence>
<evidence type="ECO:0000313" key="3">
    <source>
        <dbReference type="EMBL" id="KAK4140232.1"/>
    </source>
</evidence>
<feature type="compositionally biased region" description="Low complexity" evidence="1">
    <location>
        <begin position="187"/>
        <end position="202"/>
    </location>
</feature>
<dbReference type="SUPFAM" id="SSF53474">
    <property type="entry name" value="alpha/beta-Hydrolases"/>
    <property type="match status" value="1"/>
</dbReference>
<dbReference type="GeneID" id="87821437"/>
<name>A0AAN6UVZ8_9PEZI</name>
<feature type="domain" description="AB hydrolase-1" evidence="2">
    <location>
        <begin position="252"/>
        <end position="383"/>
    </location>
</feature>
<reference evidence="3" key="1">
    <citation type="journal article" date="2023" name="Mol. Phylogenet. Evol.">
        <title>Genome-scale phylogeny and comparative genomics of the fungal order Sordariales.</title>
        <authorList>
            <person name="Hensen N."/>
            <person name="Bonometti L."/>
            <person name="Westerberg I."/>
            <person name="Brannstrom I.O."/>
            <person name="Guillou S."/>
            <person name="Cros-Aarteil S."/>
            <person name="Calhoun S."/>
            <person name="Haridas S."/>
            <person name="Kuo A."/>
            <person name="Mondo S."/>
            <person name="Pangilinan J."/>
            <person name="Riley R."/>
            <person name="LaButti K."/>
            <person name="Andreopoulos B."/>
            <person name="Lipzen A."/>
            <person name="Chen C."/>
            <person name="Yan M."/>
            <person name="Daum C."/>
            <person name="Ng V."/>
            <person name="Clum A."/>
            <person name="Steindorff A."/>
            <person name="Ohm R.A."/>
            <person name="Martin F."/>
            <person name="Silar P."/>
            <person name="Natvig D.O."/>
            <person name="Lalanne C."/>
            <person name="Gautier V."/>
            <person name="Ament-Velasquez S.L."/>
            <person name="Kruys A."/>
            <person name="Hutchinson M.I."/>
            <person name="Powell A.J."/>
            <person name="Barry K."/>
            <person name="Miller A.N."/>
            <person name="Grigoriev I.V."/>
            <person name="Debuchy R."/>
            <person name="Gladieux P."/>
            <person name="Hiltunen Thoren M."/>
            <person name="Johannesson H."/>
        </authorList>
    </citation>
    <scope>NUCLEOTIDE SEQUENCE</scope>
    <source>
        <strain evidence="3">CBS 141.50</strain>
    </source>
</reference>
<dbReference type="EMBL" id="MU853637">
    <property type="protein sequence ID" value="KAK4140232.1"/>
    <property type="molecule type" value="Genomic_DNA"/>
</dbReference>
<gene>
    <name evidence="3" type="ORF">C8A04DRAFT_40099</name>
</gene>
<feature type="compositionally biased region" description="Basic and acidic residues" evidence="1">
    <location>
        <begin position="446"/>
        <end position="456"/>
    </location>
</feature>
<organism evidence="3 4">
    <name type="scientific">Dichotomopilus funicola</name>
    <dbReference type="NCBI Taxonomy" id="1934379"/>
    <lineage>
        <taxon>Eukaryota</taxon>
        <taxon>Fungi</taxon>
        <taxon>Dikarya</taxon>
        <taxon>Ascomycota</taxon>
        <taxon>Pezizomycotina</taxon>
        <taxon>Sordariomycetes</taxon>
        <taxon>Sordariomycetidae</taxon>
        <taxon>Sordariales</taxon>
        <taxon>Chaetomiaceae</taxon>
        <taxon>Dichotomopilus</taxon>
    </lineage>
</organism>
<dbReference type="RefSeq" id="XP_062633603.1">
    <property type="nucleotide sequence ID" value="XM_062784824.1"/>
</dbReference>
<dbReference type="GO" id="GO:0016787">
    <property type="term" value="F:hydrolase activity"/>
    <property type="evidence" value="ECO:0007669"/>
    <property type="project" value="UniProtKB-KW"/>
</dbReference>
<dbReference type="PANTHER" id="PTHR43139:SF65">
    <property type="entry name" value="HYDROLASE FAMILY PROTEIN, PUTATIVE (AFU_ORTHOLOGUE AFUA_6G07060)-RELATED"/>
    <property type="match status" value="1"/>
</dbReference>
<protein>
    <submittedName>
        <fullName evidence="3">Serine hydrolase-like protein</fullName>
    </submittedName>
</protein>
<dbReference type="Pfam" id="PF00561">
    <property type="entry name" value="Abhydrolase_1"/>
    <property type="match status" value="1"/>
</dbReference>
<dbReference type="AlphaFoldDB" id="A0AAN6UVZ8"/>
<dbReference type="InterPro" id="IPR029058">
    <property type="entry name" value="AB_hydrolase_fold"/>
</dbReference>
<keyword evidence="3" id="KW-0378">Hydrolase</keyword>
<sequence length="605" mass="65403">MSKFFGNRHSSPRLPLDQSAFLSLLDPSDISAVHEQQRPTGTGGRTSTPPADSHHATKSWLAAVESRPSWIGERPPTRKLVKDMNGSGRPSFSLELSECDTAEKEKGCNRFLFSTSTLMPAWSLLPRPQPGPATTAPTPGTPTFYLLVGATLGISAYLLTTTLYTLTTTTTTFTNPKRPQSQPPLNPTDTIPNTIPNTIPSPLSTHLPHLTPSQIAALPYPPDILPGGRSVPTPYGSIRVYEWGPPDASDKVLLLHGISTPCVALGALAHELVERGGCRVMVFDLFGRGYSDTPQGAGVEHDGRLYTTQILMVLASSPLAWTGDEGFHLVGYSFGGGLAVGFGRFFARMVRSVVVVAGSGLVRGEHVSWRSRVLYLRGWLPEGVVRWFVRRRLMPKSGKGKGKGTGDGEEGGRVVTETTMAAEVVDITWGPDDDDGDDDDGDDEGGEKLAGRHENSDASGGQSFDNAVLFPGRPQLTVSSVMEWQLRNHQGFIPAFVSSIRYAPIYDQQEDWLALGKMLAERRERPDTPGLRGGKLLLVLGASDPVIVKEELLHDATAVLGEDGFEAVVLDAGHELVMTKTEEVSAVLVNFWGKLRVEVHSEGDL</sequence>
<dbReference type="PRINTS" id="PR00111">
    <property type="entry name" value="ABHYDROLASE"/>
</dbReference>
<evidence type="ECO:0000313" key="4">
    <source>
        <dbReference type="Proteomes" id="UP001302676"/>
    </source>
</evidence>
<keyword evidence="4" id="KW-1185">Reference proteome</keyword>
<dbReference type="PANTHER" id="PTHR43139">
    <property type="entry name" value="SI:DKEY-122A22.2"/>
    <property type="match status" value="1"/>
</dbReference>
<dbReference type="InterPro" id="IPR052370">
    <property type="entry name" value="Meta-cleavage_hydrolase"/>
</dbReference>
<comment type="caution">
    <text evidence="3">The sequence shown here is derived from an EMBL/GenBank/DDBJ whole genome shotgun (WGS) entry which is preliminary data.</text>
</comment>
<dbReference type="Gene3D" id="3.40.50.1820">
    <property type="entry name" value="alpha/beta hydrolase"/>
    <property type="match status" value="1"/>
</dbReference>
<proteinExistence type="predicted"/>
<dbReference type="Proteomes" id="UP001302676">
    <property type="component" value="Unassembled WGS sequence"/>
</dbReference>
<dbReference type="InterPro" id="IPR000073">
    <property type="entry name" value="AB_hydrolase_1"/>
</dbReference>
<evidence type="ECO:0000256" key="1">
    <source>
        <dbReference type="SAM" id="MobiDB-lite"/>
    </source>
</evidence>
<accession>A0AAN6UVZ8</accession>
<dbReference type="GO" id="GO:0005783">
    <property type="term" value="C:endoplasmic reticulum"/>
    <property type="evidence" value="ECO:0007669"/>
    <property type="project" value="TreeGrafter"/>
</dbReference>
<feature type="region of interest" description="Disordered" evidence="1">
    <location>
        <begin position="426"/>
        <end position="466"/>
    </location>
</feature>